<dbReference type="GO" id="GO:0004053">
    <property type="term" value="F:arginase activity"/>
    <property type="evidence" value="ECO:0007669"/>
    <property type="project" value="TreeGrafter"/>
</dbReference>
<reference evidence="5 6" key="1">
    <citation type="submission" date="2009-06" db="EMBL/GenBank/DDBJ databases">
        <title>Complete sequence of Desulfovibrio salexigens DSM 2638.</title>
        <authorList>
            <consortium name="US DOE Joint Genome Institute"/>
            <person name="Lucas S."/>
            <person name="Copeland A."/>
            <person name="Lapidus A."/>
            <person name="Glavina del Rio T."/>
            <person name="Tice H."/>
            <person name="Bruce D."/>
            <person name="Goodwin L."/>
            <person name="Pitluck S."/>
            <person name="Munk A.C."/>
            <person name="Brettin T."/>
            <person name="Detter J.C."/>
            <person name="Han C."/>
            <person name="Tapia R."/>
            <person name="Larimer F."/>
            <person name="Land M."/>
            <person name="Hauser L."/>
            <person name="Kyrpides N."/>
            <person name="Anderson I."/>
            <person name="Wall J.D."/>
            <person name="Arkin A.P."/>
            <person name="Dehal P."/>
            <person name="Chivian D."/>
            <person name="Giles B."/>
            <person name="Hazen T.C."/>
        </authorList>
    </citation>
    <scope>NUCLEOTIDE SEQUENCE [LARGE SCALE GENOMIC DNA]</scope>
    <source>
        <strain evidence="6">ATCC 14822 / DSM 2638 / NCIMB 8403 / VKM B-1763</strain>
    </source>
</reference>
<keyword evidence="6" id="KW-1185">Reference proteome</keyword>
<dbReference type="InterPro" id="IPR023696">
    <property type="entry name" value="Ureohydrolase_dom_sf"/>
</dbReference>
<keyword evidence="3" id="KW-0464">Manganese</keyword>
<gene>
    <name evidence="5" type="ordered locus">Desal_0633</name>
</gene>
<evidence type="ECO:0000256" key="4">
    <source>
        <dbReference type="PROSITE-ProRule" id="PRU00742"/>
    </source>
</evidence>
<dbReference type="SUPFAM" id="SSF52768">
    <property type="entry name" value="Arginase/deacetylase"/>
    <property type="match status" value="1"/>
</dbReference>
<evidence type="ECO:0000256" key="3">
    <source>
        <dbReference type="ARBA" id="ARBA00023211"/>
    </source>
</evidence>
<dbReference type="Gene3D" id="3.40.800.10">
    <property type="entry name" value="Ureohydrolase domain"/>
    <property type="match status" value="1"/>
</dbReference>
<evidence type="ECO:0000313" key="5">
    <source>
        <dbReference type="EMBL" id="ACS78699.1"/>
    </source>
</evidence>
<proteinExistence type="inferred from homology"/>
<dbReference type="InterPro" id="IPR006035">
    <property type="entry name" value="Ureohydrolase"/>
</dbReference>
<dbReference type="EMBL" id="CP001649">
    <property type="protein sequence ID" value="ACS78699.1"/>
    <property type="molecule type" value="Genomic_DNA"/>
</dbReference>
<dbReference type="AlphaFoldDB" id="C6BYA8"/>
<dbReference type="STRING" id="526222.Desal_0633"/>
<dbReference type="CDD" id="cd09999">
    <property type="entry name" value="Arginase-like_1"/>
    <property type="match status" value="1"/>
</dbReference>
<protein>
    <submittedName>
        <fullName evidence="5">Arginase/agmatinase/formiminoglutamase</fullName>
    </submittedName>
</protein>
<dbReference type="OrthoDB" id="9789727at2"/>
<dbReference type="GO" id="GO:0005829">
    <property type="term" value="C:cytosol"/>
    <property type="evidence" value="ECO:0007669"/>
    <property type="project" value="TreeGrafter"/>
</dbReference>
<dbReference type="PRINTS" id="PR00116">
    <property type="entry name" value="ARGINASE"/>
</dbReference>
<dbReference type="HOGENOM" id="CLU_085654_0_0_7"/>
<dbReference type="eggNOG" id="COG0010">
    <property type="taxonomic scope" value="Bacteria"/>
</dbReference>
<dbReference type="Pfam" id="PF00491">
    <property type="entry name" value="Arginase"/>
    <property type="match status" value="1"/>
</dbReference>
<keyword evidence="2" id="KW-0378">Hydrolase</keyword>
<dbReference type="PANTHER" id="PTHR43782:SF3">
    <property type="entry name" value="ARGINASE"/>
    <property type="match status" value="1"/>
</dbReference>
<dbReference type="PROSITE" id="PS51409">
    <property type="entry name" value="ARGINASE_2"/>
    <property type="match status" value="1"/>
</dbReference>
<evidence type="ECO:0000256" key="1">
    <source>
        <dbReference type="ARBA" id="ARBA00022723"/>
    </source>
</evidence>
<dbReference type="RefSeq" id="WP_015850518.1">
    <property type="nucleotide sequence ID" value="NC_012881.1"/>
</dbReference>
<dbReference type="KEGG" id="dsa:Desal_0633"/>
<comment type="similarity">
    <text evidence="4">Belongs to the arginase family.</text>
</comment>
<keyword evidence="1" id="KW-0479">Metal-binding</keyword>
<dbReference type="PANTHER" id="PTHR43782">
    <property type="entry name" value="ARGINASE"/>
    <property type="match status" value="1"/>
</dbReference>
<dbReference type="GO" id="GO:0030145">
    <property type="term" value="F:manganese ion binding"/>
    <property type="evidence" value="ECO:0007669"/>
    <property type="project" value="TreeGrafter"/>
</dbReference>
<evidence type="ECO:0000256" key="2">
    <source>
        <dbReference type="ARBA" id="ARBA00022801"/>
    </source>
</evidence>
<sequence length="279" mass="30217">MKDLTLVFPQWQGSINNKALHKGAYALAEGIADLPAVTTVEIEPFRKLESGGPIAGLGDIVQQLKNVLSIIEQAKPERVLMIGGDCGTELGPVSWMSRKHGDKMALIWFDAHPDLNTPETSKSGRFQGMALSAILGSAGPEINKAMFNPLSSKQIFLAGTRSFDPPELEFMTRNKITIFGPEEFTRDPAWLAKQIKEAGFSKVYIHLDVDAVDPLGFGHGKPAPPAGLNFGNVLKIIEEVNSRLDICGLGITEFHPGNESGIEKAALLIEKTLPGFTTK</sequence>
<accession>C6BYA8</accession>
<name>C6BYA8_MARSD</name>
<organism evidence="5 6">
    <name type="scientific">Maridesulfovibrio salexigens (strain ATCC 14822 / DSM 2638 / NCIMB 8403 / VKM B-1763)</name>
    <name type="common">Desulfovibrio salexigens</name>
    <dbReference type="NCBI Taxonomy" id="526222"/>
    <lineage>
        <taxon>Bacteria</taxon>
        <taxon>Pseudomonadati</taxon>
        <taxon>Thermodesulfobacteriota</taxon>
        <taxon>Desulfovibrionia</taxon>
        <taxon>Desulfovibrionales</taxon>
        <taxon>Desulfovibrionaceae</taxon>
        <taxon>Maridesulfovibrio</taxon>
    </lineage>
</organism>
<dbReference type="Proteomes" id="UP000002601">
    <property type="component" value="Chromosome"/>
</dbReference>
<evidence type="ECO:0000313" key="6">
    <source>
        <dbReference type="Proteomes" id="UP000002601"/>
    </source>
</evidence>